<comment type="caution">
    <text evidence="3">The sequence shown here is derived from an EMBL/GenBank/DDBJ whole genome shotgun (WGS) entry which is preliminary data.</text>
</comment>
<feature type="transmembrane region" description="Helical" evidence="2">
    <location>
        <begin position="6"/>
        <end position="23"/>
    </location>
</feature>
<keyword evidence="2" id="KW-0812">Transmembrane</keyword>
<keyword evidence="2" id="KW-1133">Transmembrane helix</keyword>
<feature type="compositionally biased region" description="Polar residues" evidence="1">
    <location>
        <begin position="57"/>
        <end position="66"/>
    </location>
</feature>
<organism evidence="3 4">
    <name type="scientific">Phycomyces blakesleeanus</name>
    <dbReference type="NCBI Taxonomy" id="4837"/>
    <lineage>
        <taxon>Eukaryota</taxon>
        <taxon>Fungi</taxon>
        <taxon>Fungi incertae sedis</taxon>
        <taxon>Mucoromycota</taxon>
        <taxon>Mucoromycotina</taxon>
        <taxon>Mucoromycetes</taxon>
        <taxon>Mucorales</taxon>
        <taxon>Phycomycetaceae</taxon>
        <taxon>Phycomyces</taxon>
    </lineage>
</organism>
<protein>
    <submittedName>
        <fullName evidence="3">Uncharacterized protein</fullName>
    </submittedName>
</protein>
<feature type="region of interest" description="Disordered" evidence="1">
    <location>
        <begin position="53"/>
        <end position="123"/>
    </location>
</feature>
<dbReference type="Proteomes" id="UP001448207">
    <property type="component" value="Unassembled WGS sequence"/>
</dbReference>
<feature type="compositionally biased region" description="Low complexity" evidence="1">
    <location>
        <begin position="81"/>
        <end position="95"/>
    </location>
</feature>
<reference evidence="3 4" key="1">
    <citation type="submission" date="2024-04" db="EMBL/GenBank/DDBJ databases">
        <title>Symmetric and asymmetric DNA N6-adenine methylation regulates different biological responses in Mucorales.</title>
        <authorList>
            <consortium name="Lawrence Berkeley National Laboratory"/>
            <person name="Lax C."/>
            <person name="Mondo S.J."/>
            <person name="Osorio-Concepcion M."/>
            <person name="Muszewska A."/>
            <person name="Corrochano-Luque M."/>
            <person name="Gutierrez G."/>
            <person name="Riley R."/>
            <person name="Lipzen A."/>
            <person name="Guo J."/>
            <person name="Hundley H."/>
            <person name="Amirebrahimi M."/>
            <person name="Ng V."/>
            <person name="Lorenzo-Gutierrez D."/>
            <person name="Binder U."/>
            <person name="Yang J."/>
            <person name="Song Y."/>
            <person name="Canovas D."/>
            <person name="Navarro E."/>
            <person name="Freitag M."/>
            <person name="Gabaldon T."/>
            <person name="Grigoriev I.V."/>
            <person name="Corrochano L.M."/>
            <person name="Nicolas F.E."/>
            <person name="Garre V."/>
        </authorList>
    </citation>
    <scope>NUCLEOTIDE SEQUENCE [LARGE SCALE GENOMIC DNA]</scope>
    <source>
        <strain evidence="3 4">L51</strain>
    </source>
</reference>
<accession>A0ABR3ARZ0</accession>
<proteinExistence type="predicted"/>
<evidence type="ECO:0000256" key="2">
    <source>
        <dbReference type="SAM" id="Phobius"/>
    </source>
</evidence>
<sequence length="123" mass="13809">MYYYNALWIVCVIILVFSIFFFIKRNRNAARARMTASTQRVAVPAYQQYAAPVYSPPNHTTINIQDPPNPYYGQPYPDNRATATTTNPSSSTTPPAYKPQGTSVAIPPPSYQDYNKDPRLQGA</sequence>
<gene>
    <name evidence="3" type="ORF">J3Q64DRAFT_1257450</name>
</gene>
<feature type="compositionally biased region" description="Basic and acidic residues" evidence="1">
    <location>
        <begin position="114"/>
        <end position="123"/>
    </location>
</feature>
<keyword evidence="4" id="KW-1185">Reference proteome</keyword>
<dbReference type="EMBL" id="JBCLYO010000021">
    <property type="protein sequence ID" value="KAL0079842.1"/>
    <property type="molecule type" value="Genomic_DNA"/>
</dbReference>
<evidence type="ECO:0000256" key="1">
    <source>
        <dbReference type="SAM" id="MobiDB-lite"/>
    </source>
</evidence>
<evidence type="ECO:0000313" key="3">
    <source>
        <dbReference type="EMBL" id="KAL0079842.1"/>
    </source>
</evidence>
<keyword evidence="2" id="KW-0472">Membrane</keyword>
<name>A0ABR3ARZ0_PHYBL</name>
<evidence type="ECO:0000313" key="4">
    <source>
        <dbReference type="Proteomes" id="UP001448207"/>
    </source>
</evidence>